<reference evidence="11" key="1">
    <citation type="submission" date="2016-01" db="EMBL/GenBank/DDBJ databases">
        <authorList>
            <person name="Mitreva M."/>
            <person name="Pepin K.H."/>
            <person name="Mihindukulasuriya K.A."/>
            <person name="Fulton R."/>
            <person name="Fronick C."/>
            <person name="O'Laughlin M."/>
            <person name="Miner T."/>
            <person name="Herter B."/>
            <person name="Rosa B.A."/>
            <person name="Cordes M."/>
            <person name="Tomlinson C."/>
            <person name="Wollam A."/>
            <person name="Palsikar V.B."/>
            <person name="Mardis E.R."/>
            <person name="Wilson R.K."/>
        </authorList>
    </citation>
    <scope>NUCLEOTIDE SEQUENCE [LARGE SCALE GENOMIC DNA]</scope>
    <source>
        <strain evidence="11">DNF01167</strain>
    </source>
</reference>
<dbReference type="PROSITE" id="PS51432">
    <property type="entry name" value="AP_NUCLEASE_F2_4"/>
    <property type="match status" value="1"/>
</dbReference>
<dbReference type="PROSITE" id="PS00731">
    <property type="entry name" value="AP_NUCLEASE_F2_3"/>
    <property type="match status" value="1"/>
</dbReference>
<dbReference type="STRING" id="1379.HMPREF3186_00560"/>
<dbReference type="InterPro" id="IPR036237">
    <property type="entry name" value="Xyl_isomerase-like_sf"/>
</dbReference>
<dbReference type="PROSITE" id="PS00729">
    <property type="entry name" value="AP_NUCLEASE_F2_1"/>
    <property type="match status" value="1"/>
</dbReference>
<feature type="binding site" evidence="8">
    <location>
        <position position="216"/>
    </location>
    <ligand>
        <name>Zn(2+)</name>
        <dbReference type="ChEBI" id="CHEBI:29105"/>
        <label>2</label>
    </ligand>
</feature>
<evidence type="ECO:0000256" key="4">
    <source>
        <dbReference type="ARBA" id="ARBA00022763"/>
    </source>
</evidence>
<keyword evidence="5 8" id="KW-0378">Hydrolase</keyword>
<keyword evidence="8 10" id="KW-0255">Endonuclease</keyword>
<evidence type="ECO:0000256" key="3">
    <source>
        <dbReference type="ARBA" id="ARBA00022723"/>
    </source>
</evidence>
<evidence type="ECO:0000256" key="7">
    <source>
        <dbReference type="ARBA" id="ARBA00023204"/>
    </source>
</evidence>
<gene>
    <name evidence="8" type="primary">nfo</name>
    <name evidence="10" type="ORF">HMPREF3186_00560</name>
</gene>
<feature type="binding site" evidence="8">
    <location>
        <position position="147"/>
    </location>
    <ligand>
        <name>Zn(2+)</name>
        <dbReference type="ChEBI" id="CHEBI:29105"/>
        <label>1</label>
    </ligand>
</feature>
<evidence type="ECO:0000259" key="9">
    <source>
        <dbReference type="Pfam" id="PF01261"/>
    </source>
</evidence>
<dbReference type="Proteomes" id="UP000070355">
    <property type="component" value="Unassembled WGS sequence"/>
</dbReference>
<feature type="domain" description="Xylose isomerase-like TIM barrel" evidence="9">
    <location>
        <begin position="22"/>
        <end position="283"/>
    </location>
</feature>
<keyword evidence="6 8" id="KW-0862">Zinc</keyword>
<dbReference type="InterPro" id="IPR013022">
    <property type="entry name" value="Xyl_isomerase-like_TIM-brl"/>
</dbReference>
<evidence type="ECO:0000256" key="8">
    <source>
        <dbReference type="HAMAP-Rule" id="MF_00152"/>
    </source>
</evidence>
<feature type="binding site" evidence="8">
    <location>
        <position position="112"/>
    </location>
    <ligand>
        <name>Zn(2+)</name>
        <dbReference type="ChEBI" id="CHEBI:29105"/>
        <label>1</label>
    </ligand>
</feature>
<evidence type="ECO:0000313" key="11">
    <source>
        <dbReference type="Proteomes" id="UP000070355"/>
    </source>
</evidence>
<dbReference type="NCBIfam" id="NF002196">
    <property type="entry name" value="PRK01060.1-1"/>
    <property type="match status" value="1"/>
</dbReference>
<dbReference type="NCBIfam" id="TIGR00587">
    <property type="entry name" value="nfo"/>
    <property type="match status" value="1"/>
</dbReference>
<dbReference type="GO" id="GO:0003677">
    <property type="term" value="F:DNA binding"/>
    <property type="evidence" value="ECO:0007669"/>
    <property type="project" value="InterPro"/>
</dbReference>
<proteinExistence type="inferred from homology"/>
<name>A0A134A1L4_9BACL</name>
<dbReference type="Gene3D" id="3.20.20.150">
    <property type="entry name" value="Divalent-metal-dependent TIM barrel enzymes"/>
    <property type="match status" value="1"/>
</dbReference>
<accession>A0A134A1L4</accession>
<dbReference type="GO" id="GO:0006284">
    <property type="term" value="P:base-excision repair"/>
    <property type="evidence" value="ECO:0007669"/>
    <property type="project" value="TreeGrafter"/>
</dbReference>
<dbReference type="InterPro" id="IPR018246">
    <property type="entry name" value="AP_endonuc_F2_Zn_BS"/>
</dbReference>
<feature type="binding site" evidence="8">
    <location>
        <position position="147"/>
    </location>
    <ligand>
        <name>Zn(2+)</name>
        <dbReference type="ChEBI" id="CHEBI:29105"/>
        <label>2</label>
    </ligand>
</feature>
<evidence type="ECO:0000256" key="1">
    <source>
        <dbReference type="ARBA" id="ARBA00005340"/>
    </source>
</evidence>
<dbReference type="AlphaFoldDB" id="A0A134A1L4"/>
<feature type="binding site" evidence="8">
    <location>
        <position position="181"/>
    </location>
    <ligand>
        <name>Zn(2+)</name>
        <dbReference type="ChEBI" id="CHEBI:29105"/>
        <label>2</label>
    </ligand>
</feature>
<evidence type="ECO:0000256" key="6">
    <source>
        <dbReference type="ARBA" id="ARBA00022833"/>
    </source>
</evidence>
<keyword evidence="4 8" id="KW-0227">DNA damage</keyword>
<keyword evidence="3 8" id="KW-0479">Metal-binding</keyword>
<feature type="binding site" evidence="8">
    <location>
        <position position="261"/>
    </location>
    <ligand>
        <name>Zn(2+)</name>
        <dbReference type="ChEBI" id="CHEBI:29105"/>
        <label>2</label>
    </ligand>
</feature>
<evidence type="ECO:0000256" key="5">
    <source>
        <dbReference type="ARBA" id="ARBA00022801"/>
    </source>
</evidence>
<comment type="cofactor">
    <cofactor evidence="8">
        <name>Zn(2+)</name>
        <dbReference type="ChEBI" id="CHEBI:29105"/>
    </cofactor>
    <text evidence="8">Binds 3 Zn(2+) ions.</text>
</comment>
<comment type="caution">
    <text evidence="10">The sequence shown here is derived from an EMBL/GenBank/DDBJ whole genome shotgun (WGS) entry which is preliminary data.</text>
</comment>
<protein>
    <recommendedName>
        <fullName evidence="8">Probable endonuclease 4</fullName>
        <ecNumber evidence="8">3.1.21.2</ecNumber>
    </recommendedName>
    <alternativeName>
        <fullName evidence="8">Endodeoxyribonuclease IV</fullName>
    </alternativeName>
    <alternativeName>
        <fullName evidence="8">Endonuclease IV</fullName>
    </alternativeName>
</protein>
<dbReference type="HAMAP" id="MF_00152">
    <property type="entry name" value="Nfo"/>
    <property type="match status" value="1"/>
</dbReference>
<feature type="binding site" evidence="8">
    <location>
        <position position="184"/>
    </location>
    <ligand>
        <name>Zn(2+)</name>
        <dbReference type="ChEBI" id="CHEBI:29105"/>
        <label>3</label>
    </ligand>
</feature>
<dbReference type="Pfam" id="PF01261">
    <property type="entry name" value="AP_endonuc_2"/>
    <property type="match status" value="1"/>
</dbReference>
<dbReference type="FunFam" id="3.20.20.150:FF:000001">
    <property type="entry name" value="Probable endonuclease 4"/>
    <property type="match status" value="1"/>
</dbReference>
<dbReference type="CDD" id="cd00019">
    <property type="entry name" value="AP2Ec"/>
    <property type="match status" value="1"/>
</dbReference>
<feature type="binding site" evidence="8">
    <location>
        <position position="229"/>
    </location>
    <ligand>
        <name>Zn(2+)</name>
        <dbReference type="ChEBI" id="CHEBI:29105"/>
        <label>3</label>
    </ligand>
</feature>
<comment type="similarity">
    <text evidence="1 8">Belongs to the AP endonuclease 2 family.</text>
</comment>
<evidence type="ECO:0000256" key="2">
    <source>
        <dbReference type="ARBA" id="ARBA00022722"/>
    </source>
</evidence>
<keyword evidence="2 8" id="KW-0540">Nuclease</keyword>
<comment type="function">
    <text evidence="8">Endonuclease IV plays a role in DNA repair. It cleaves phosphodiester bonds at apurinic or apyrimidinic (AP) sites, generating a 3'-hydroxyl group and a 5'-terminal sugar phosphate.</text>
</comment>
<dbReference type="InterPro" id="IPR001719">
    <property type="entry name" value="AP_endonuc_2"/>
</dbReference>
<dbReference type="EMBL" id="LSDC01000033">
    <property type="protein sequence ID" value="KXB61574.1"/>
    <property type="molecule type" value="Genomic_DNA"/>
</dbReference>
<dbReference type="PANTHER" id="PTHR21445">
    <property type="entry name" value="ENDONUCLEASE IV ENDODEOXYRIBONUCLEASE IV"/>
    <property type="match status" value="1"/>
</dbReference>
<sequence length="291" mass="32436">MKNLKIGSHVSMSGKEMMLGSVKEAASYNSDTFMIYTGAPQNTRRKPIEELRIEEAHKLMEEKNISDIVVHAPYIINLANTIKPDIYQLAVDFLRLEIERTEKIGAKNIVLHPGSHVKAGADVGIASIVKGLNEVLTKDMKPNIALEVMAGKGSECGRTFDEIAQIIDGVTLNEKLTVTFDTCHVFEGGYDIVNNLDGVLTEFDKIVGLDRIQVLHINDSKNTLGAHKDRHENIGYGGIGFDAINRIVHLDEFANIPKILETPWYGEKKDIAPYKDEIAMLRSKTFVDFKK</sequence>
<organism evidence="10 11">
    <name type="scientific">Gemella haemolysans</name>
    <dbReference type="NCBI Taxonomy" id="1379"/>
    <lineage>
        <taxon>Bacteria</taxon>
        <taxon>Bacillati</taxon>
        <taxon>Bacillota</taxon>
        <taxon>Bacilli</taxon>
        <taxon>Bacillales</taxon>
        <taxon>Gemellaceae</taxon>
        <taxon>Gemella</taxon>
    </lineage>
</organism>
<dbReference type="EC" id="3.1.21.2" evidence="8"/>
<dbReference type="GO" id="GO:0003906">
    <property type="term" value="F:DNA-(apurinic or apyrimidinic site) endonuclease activity"/>
    <property type="evidence" value="ECO:0007669"/>
    <property type="project" value="TreeGrafter"/>
</dbReference>
<dbReference type="PANTHER" id="PTHR21445:SF0">
    <property type="entry name" value="APURINIC-APYRIMIDINIC ENDONUCLEASE"/>
    <property type="match status" value="1"/>
</dbReference>
<keyword evidence="7 8" id="KW-0234">DNA repair</keyword>
<dbReference type="GO" id="GO:0008081">
    <property type="term" value="F:phosphoric diester hydrolase activity"/>
    <property type="evidence" value="ECO:0007669"/>
    <property type="project" value="TreeGrafter"/>
</dbReference>
<dbReference type="SMART" id="SM00518">
    <property type="entry name" value="AP2Ec"/>
    <property type="match status" value="1"/>
</dbReference>
<dbReference type="RefSeq" id="WP_060913827.1">
    <property type="nucleotide sequence ID" value="NZ_KQ959936.1"/>
</dbReference>
<dbReference type="GO" id="GO:0008270">
    <property type="term" value="F:zinc ion binding"/>
    <property type="evidence" value="ECO:0007669"/>
    <property type="project" value="UniProtKB-UniRule"/>
</dbReference>
<feature type="binding site" evidence="8">
    <location>
        <position position="71"/>
    </location>
    <ligand>
        <name>Zn(2+)</name>
        <dbReference type="ChEBI" id="CHEBI:29105"/>
        <label>1</label>
    </ligand>
</feature>
<dbReference type="OrthoDB" id="9805666at2"/>
<comment type="catalytic activity">
    <reaction evidence="8">
        <text>Endonucleolytic cleavage to 5'-phosphooligonucleotide end-products.</text>
        <dbReference type="EC" id="3.1.21.2"/>
    </reaction>
</comment>
<dbReference type="GO" id="GO:0008833">
    <property type="term" value="F:deoxyribonuclease IV (phage-T4-induced) activity"/>
    <property type="evidence" value="ECO:0007669"/>
    <property type="project" value="UniProtKB-UniRule"/>
</dbReference>
<dbReference type="SUPFAM" id="SSF51658">
    <property type="entry name" value="Xylose isomerase-like"/>
    <property type="match status" value="1"/>
</dbReference>
<evidence type="ECO:0000313" key="10">
    <source>
        <dbReference type="EMBL" id="KXB61574.1"/>
    </source>
</evidence>
<feature type="binding site" evidence="8">
    <location>
        <position position="231"/>
    </location>
    <ligand>
        <name>Zn(2+)</name>
        <dbReference type="ChEBI" id="CHEBI:29105"/>
        <label>3</label>
    </ligand>
</feature>
<dbReference type="PATRIC" id="fig|1379.3.peg.557"/>